<proteinExistence type="inferred from homology"/>
<dbReference type="GO" id="GO:0046872">
    <property type="term" value="F:metal ion binding"/>
    <property type="evidence" value="ECO:0007669"/>
    <property type="project" value="UniProtKB-KW"/>
</dbReference>
<dbReference type="PANTHER" id="PTHR30038:SF0">
    <property type="entry name" value="TUNGSTEN-CONTAINING ALDEHYDE FERREDOXIN OXIDOREDUCTASE"/>
    <property type="match status" value="1"/>
</dbReference>
<dbReference type="GO" id="GO:0009055">
    <property type="term" value="F:electron transfer activity"/>
    <property type="evidence" value="ECO:0007669"/>
    <property type="project" value="InterPro"/>
</dbReference>
<evidence type="ECO:0000256" key="8">
    <source>
        <dbReference type="ARBA" id="ARBA00049934"/>
    </source>
</evidence>
<evidence type="ECO:0000256" key="4">
    <source>
        <dbReference type="ARBA" id="ARBA00022723"/>
    </source>
</evidence>
<dbReference type="GO" id="GO:0033726">
    <property type="term" value="F:aldehyde ferredoxin oxidoreductase activity"/>
    <property type="evidence" value="ECO:0007669"/>
    <property type="project" value="UniProtKB-EC"/>
</dbReference>
<dbReference type="SMART" id="SM00790">
    <property type="entry name" value="AFOR_N"/>
    <property type="match status" value="1"/>
</dbReference>
<dbReference type="InterPro" id="IPR013984">
    <property type="entry name" value="Ald_Fedxn_OxRdtase_dom2"/>
</dbReference>
<comment type="cofactor">
    <cofactor evidence="8">
        <name>tungstopterin</name>
        <dbReference type="ChEBI" id="CHEBI:30402"/>
    </cofactor>
</comment>
<keyword evidence="4" id="KW-0479">Metal-binding</keyword>
<sequence>MTGYTGKSIRIDLSEGARDIFETPPELCEKFIGGRGFGVALIREHITKPFDSEDMPIIFASGPLVGTSAPTSGRLSVVSRSPLTSTVFDCSVGGRFATELKRAGFDMLIVSGLSREWVTIDIQDNNISIKDARPLYGRNVEEAAAILGDDGSTAIIGRAGERGVRFASIVFDGHYLAGRGGLGAVMGAKRLKAIKIRGTGEVKVADPGALKKAREEIMRLLRASPAVFGEFGLSEFGTAALVDLIHARRMEPTENFRKSVFPGAGQYSGYSMKTVYHTRKKGCRGCPILCKKVGRAGEVMPEFETVSHFGALNGNSDLRSIVEANRLCNDYGLDTITAASTIACYSEFSGRRLSPEELLEHVVLIGERQGIGDALSEGSRRFAESEGVPELSMTVKGLELPAYDPRGAYGMALAYVTSNRGGCHLRAYPISYEILRKPVAVDRFSFVGKARMVKISEDINTVVDSLTACKFVFFAASLEEYAKAINAVTAREYDVQSLVRAGERTWLLERHLNTLNGFSRKDDDLPERFFRDAGYSDENVTIPPIRRKDFDDALDRYYRIRGYDEDGRVTEEDERAGK</sequence>
<reference evidence="10" key="1">
    <citation type="submission" date="2018-06" db="EMBL/GenBank/DDBJ databases">
        <authorList>
            <person name="Zhirakovskaya E."/>
        </authorList>
    </citation>
    <scope>NUCLEOTIDE SEQUENCE</scope>
</reference>
<dbReference type="Gene3D" id="1.10.569.10">
    <property type="entry name" value="Aldehyde Ferredoxin Oxidoreductase Protein, subunit A, domain 2"/>
    <property type="match status" value="1"/>
</dbReference>
<accession>A0A3B1CRH4</accession>
<evidence type="ECO:0000313" key="10">
    <source>
        <dbReference type="EMBL" id="VAX32619.1"/>
    </source>
</evidence>
<evidence type="ECO:0000256" key="5">
    <source>
        <dbReference type="ARBA" id="ARBA00023002"/>
    </source>
</evidence>
<dbReference type="Gene3D" id="1.10.599.10">
    <property type="entry name" value="Aldehyde Ferredoxin Oxidoreductase Protein, subunit A, domain 3"/>
    <property type="match status" value="1"/>
</dbReference>
<keyword evidence="6" id="KW-0408">Iron</keyword>
<dbReference type="GO" id="GO:0051539">
    <property type="term" value="F:4 iron, 4 sulfur cluster binding"/>
    <property type="evidence" value="ECO:0007669"/>
    <property type="project" value="UniProtKB-KW"/>
</dbReference>
<evidence type="ECO:0000256" key="3">
    <source>
        <dbReference type="ARBA" id="ARBA00022485"/>
    </source>
</evidence>
<dbReference type="InterPro" id="IPR051919">
    <property type="entry name" value="W-dependent_AOR"/>
</dbReference>
<dbReference type="SUPFAM" id="SSF48310">
    <property type="entry name" value="Aldehyde ferredoxin oxidoreductase, C-terminal domains"/>
    <property type="match status" value="1"/>
</dbReference>
<dbReference type="InterPro" id="IPR013985">
    <property type="entry name" value="Ald_Fedxn_OxRdtase_dom3"/>
</dbReference>
<dbReference type="Pfam" id="PF02730">
    <property type="entry name" value="AFOR_N"/>
    <property type="match status" value="1"/>
</dbReference>
<dbReference type="InterPro" id="IPR013983">
    <property type="entry name" value="Ald_Fedxn_OxRdtase_N"/>
</dbReference>
<dbReference type="InterPro" id="IPR036021">
    <property type="entry name" value="Tungsten_al_ferr_oxy-like_C"/>
</dbReference>
<keyword evidence="3" id="KW-0004">4Fe-4S</keyword>
<evidence type="ECO:0000256" key="2">
    <source>
        <dbReference type="ARBA" id="ARBA00011032"/>
    </source>
</evidence>
<keyword evidence="5 10" id="KW-0560">Oxidoreductase</keyword>
<name>A0A3B1CRH4_9ZZZZ</name>
<dbReference type="EC" id="1.2.7.5" evidence="10"/>
<evidence type="ECO:0000256" key="6">
    <source>
        <dbReference type="ARBA" id="ARBA00023004"/>
    </source>
</evidence>
<dbReference type="InterPro" id="IPR001203">
    <property type="entry name" value="OxRdtase_Ald_Fedxn_C"/>
</dbReference>
<evidence type="ECO:0000256" key="7">
    <source>
        <dbReference type="ARBA" id="ARBA00023014"/>
    </source>
</evidence>
<dbReference type="SUPFAM" id="SSF56228">
    <property type="entry name" value="Aldehyde ferredoxin oxidoreductase, N-terminal domain"/>
    <property type="match status" value="1"/>
</dbReference>
<keyword evidence="7" id="KW-0411">Iron-sulfur</keyword>
<dbReference type="AlphaFoldDB" id="A0A3B1CRH4"/>
<gene>
    <name evidence="10" type="ORF">MNBD_NITROSPIRAE02-571</name>
</gene>
<dbReference type="EMBL" id="UOGH01000263">
    <property type="protein sequence ID" value="VAX32619.1"/>
    <property type="molecule type" value="Genomic_DNA"/>
</dbReference>
<dbReference type="PANTHER" id="PTHR30038">
    <property type="entry name" value="ALDEHYDE FERREDOXIN OXIDOREDUCTASE"/>
    <property type="match status" value="1"/>
</dbReference>
<comment type="similarity">
    <text evidence="2">Belongs to the AOR/FOR family.</text>
</comment>
<evidence type="ECO:0000259" key="9">
    <source>
        <dbReference type="SMART" id="SM00790"/>
    </source>
</evidence>
<evidence type="ECO:0000256" key="1">
    <source>
        <dbReference type="ARBA" id="ARBA00001966"/>
    </source>
</evidence>
<feature type="domain" description="Aldehyde ferredoxin oxidoreductase N-terminal" evidence="9">
    <location>
        <begin position="4"/>
        <end position="200"/>
    </location>
</feature>
<dbReference type="Pfam" id="PF01314">
    <property type="entry name" value="AFOR_C"/>
    <property type="match status" value="1"/>
</dbReference>
<protein>
    <submittedName>
        <fullName evidence="10">Tungsten-containing aldehyde:ferredoxin oxidoreductase</fullName>
        <ecNumber evidence="10">1.2.7.5</ecNumber>
    </submittedName>
</protein>
<organism evidence="10">
    <name type="scientific">hydrothermal vent metagenome</name>
    <dbReference type="NCBI Taxonomy" id="652676"/>
    <lineage>
        <taxon>unclassified sequences</taxon>
        <taxon>metagenomes</taxon>
        <taxon>ecological metagenomes</taxon>
    </lineage>
</organism>
<dbReference type="InterPro" id="IPR036503">
    <property type="entry name" value="Ald_Fedxn_OxRdtase_N_sf"/>
</dbReference>
<comment type="cofactor">
    <cofactor evidence="1">
        <name>[4Fe-4S] cluster</name>
        <dbReference type="ChEBI" id="CHEBI:49883"/>
    </cofactor>
</comment>
<dbReference type="Gene3D" id="3.60.9.10">
    <property type="entry name" value="Aldehyde ferredoxin oxidoreductase, N-terminal domain"/>
    <property type="match status" value="1"/>
</dbReference>